<dbReference type="PROSITE" id="PS51332">
    <property type="entry name" value="B12_BINDING"/>
    <property type="match status" value="1"/>
</dbReference>
<dbReference type="Proteomes" id="UP000192610">
    <property type="component" value="Unassembled WGS sequence"/>
</dbReference>
<gene>
    <name evidence="10" type="ORF">A4H97_12825</name>
</gene>
<dbReference type="EMBL" id="LVXG01000056">
    <property type="protein sequence ID" value="OQP43024.1"/>
    <property type="molecule type" value="Genomic_DNA"/>
</dbReference>
<comment type="caution">
    <text evidence="10">The sequence shown here is derived from an EMBL/GenBank/DDBJ whole genome shotgun (WGS) entry which is preliminary data.</text>
</comment>
<dbReference type="GO" id="GO:0005829">
    <property type="term" value="C:cytosol"/>
    <property type="evidence" value="ECO:0007669"/>
    <property type="project" value="TreeGrafter"/>
</dbReference>
<dbReference type="PANTHER" id="PTHR43409:SF7">
    <property type="entry name" value="BLL1977 PROTEIN"/>
    <property type="match status" value="1"/>
</dbReference>
<dbReference type="InterPro" id="IPR006158">
    <property type="entry name" value="Cobalamin-bd"/>
</dbReference>
<protein>
    <submittedName>
        <fullName evidence="10">B12-binding domain-containing radical SAM protein</fullName>
    </submittedName>
</protein>
<evidence type="ECO:0000256" key="1">
    <source>
        <dbReference type="ARBA" id="ARBA00001966"/>
    </source>
</evidence>
<dbReference type="SFLD" id="SFLDG01123">
    <property type="entry name" value="methyltransferase_(Class_B)"/>
    <property type="match status" value="1"/>
</dbReference>
<keyword evidence="7" id="KW-0411">Iron-sulfur</keyword>
<keyword evidence="4" id="KW-0949">S-adenosyl-L-methionine</keyword>
<feature type="domain" description="B12-binding" evidence="8">
    <location>
        <begin position="1"/>
        <end position="143"/>
    </location>
</feature>
<dbReference type="SFLD" id="SFLDG01082">
    <property type="entry name" value="B12-binding_domain_containing"/>
    <property type="match status" value="1"/>
</dbReference>
<dbReference type="AlphaFoldDB" id="A0A1V9EAL1"/>
<keyword evidence="5" id="KW-0479">Metal-binding</keyword>
<dbReference type="Pfam" id="PF02310">
    <property type="entry name" value="B12-binding"/>
    <property type="match status" value="1"/>
</dbReference>
<dbReference type="GO" id="GO:0031419">
    <property type="term" value="F:cobalamin binding"/>
    <property type="evidence" value="ECO:0007669"/>
    <property type="project" value="InterPro"/>
</dbReference>
<evidence type="ECO:0000256" key="6">
    <source>
        <dbReference type="ARBA" id="ARBA00023004"/>
    </source>
</evidence>
<keyword evidence="2" id="KW-0489">Methyltransferase</keyword>
<dbReference type="SUPFAM" id="SSF52242">
    <property type="entry name" value="Cobalamin (vitamin B12)-binding domain"/>
    <property type="match status" value="1"/>
</dbReference>
<reference evidence="11" key="1">
    <citation type="submission" date="2016-04" db="EMBL/GenBank/DDBJ databases">
        <authorList>
            <person name="Chen L."/>
            <person name="Zhuang W."/>
            <person name="Wang G."/>
        </authorList>
    </citation>
    <scope>NUCLEOTIDE SEQUENCE [LARGE SCALE GENOMIC DNA]</scope>
    <source>
        <strain evidence="11">17621</strain>
    </source>
</reference>
<feature type="domain" description="Radical SAM core" evidence="9">
    <location>
        <begin position="194"/>
        <end position="419"/>
    </location>
</feature>
<comment type="cofactor">
    <cofactor evidence="1">
        <name>[4Fe-4S] cluster</name>
        <dbReference type="ChEBI" id="CHEBI:49883"/>
    </cofactor>
</comment>
<dbReference type="InterPro" id="IPR058240">
    <property type="entry name" value="rSAM_sf"/>
</dbReference>
<dbReference type="Gene3D" id="3.40.50.280">
    <property type="entry name" value="Cobalamin-binding domain"/>
    <property type="match status" value="1"/>
</dbReference>
<evidence type="ECO:0000256" key="5">
    <source>
        <dbReference type="ARBA" id="ARBA00022723"/>
    </source>
</evidence>
<dbReference type="SMART" id="SM00729">
    <property type="entry name" value="Elp3"/>
    <property type="match status" value="1"/>
</dbReference>
<dbReference type="InterPro" id="IPR051198">
    <property type="entry name" value="BchE-like"/>
</dbReference>
<dbReference type="InterPro" id="IPR007197">
    <property type="entry name" value="rSAM"/>
</dbReference>
<accession>A0A1V9EAL1</accession>
<dbReference type="OrthoDB" id="9801424at2"/>
<dbReference type="InterPro" id="IPR034466">
    <property type="entry name" value="Methyltransferase_Class_B"/>
</dbReference>
<name>A0A1V9EAL1_9BACT</name>
<proteinExistence type="predicted"/>
<dbReference type="PROSITE" id="PS51918">
    <property type="entry name" value="RADICAL_SAM"/>
    <property type="match status" value="1"/>
</dbReference>
<evidence type="ECO:0000313" key="10">
    <source>
        <dbReference type="EMBL" id="OQP43024.1"/>
    </source>
</evidence>
<dbReference type="Pfam" id="PF04055">
    <property type="entry name" value="Radical_SAM"/>
    <property type="match status" value="1"/>
</dbReference>
<organism evidence="10 11">
    <name type="scientific">Niastella yeongjuensis</name>
    <dbReference type="NCBI Taxonomy" id="354355"/>
    <lineage>
        <taxon>Bacteria</taxon>
        <taxon>Pseudomonadati</taxon>
        <taxon>Bacteroidota</taxon>
        <taxon>Chitinophagia</taxon>
        <taxon>Chitinophagales</taxon>
        <taxon>Chitinophagaceae</taxon>
        <taxon>Niastella</taxon>
    </lineage>
</organism>
<evidence type="ECO:0000256" key="2">
    <source>
        <dbReference type="ARBA" id="ARBA00022603"/>
    </source>
</evidence>
<evidence type="ECO:0000256" key="4">
    <source>
        <dbReference type="ARBA" id="ARBA00022691"/>
    </source>
</evidence>
<dbReference type="PANTHER" id="PTHR43409">
    <property type="entry name" value="ANAEROBIC MAGNESIUM-PROTOPORPHYRIN IX MONOMETHYL ESTER CYCLASE-RELATED"/>
    <property type="match status" value="1"/>
</dbReference>
<keyword evidence="11" id="KW-1185">Reference proteome</keyword>
<dbReference type="InterPro" id="IPR036724">
    <property type="entry name" value="Cobalamin-bd_sf"/>
</dbReference>
<dbReference type="GO" id="GO:0051539">
    <property type="term" value="F:4 iron, 4 sulfur cluster binding"/>
    <property type="evidence" value="ECO:0007669"/>
    <property type="project" value="UniProtKB-KW"/>
</dbReference>
<dbReference type="SFLD" id="SFLDS00029">
    <property type="entry name" value="Radical_SAM"/>
    <property type="match status" value="1"/>
</dbReference>
<keyword evidence="3" id="KW-0808">Transferase</keyword>
<keyword evidence="6" id="KW-0408">Iron</keyword>
<dbReference type="Gene3D" id="3.80.30.20">
    <property type="entry name" value="tm_1862 like domain"/>
    <property type="match status" value="1"/>
</dbReference>
<dbReference type="SUPFAM" id="SSF102114">
    <property type="entry name" value="Radical SAM enzymes"/>
    <property type="match status" value="1"/>
</dbReference>
<evidence type="ECO:0000256" key="3">
    <source>
        <dbReference type="ARBA" id="ARBA00022679"/>
    </source>
</evidence>
<evidence type="ECO:0000259" key="9">
    <source>
        <dbReference type="PROSITE" id="PS51918"/>
    </source>
</evidence>
<dbReference type="GO" id="GO:0046872">
    <property type="term" value="F:metal ion binding"/>
    <property type="evidence" value="ECO:0007669"/>
    <property type="project" value="UniProtKB-KW"/>
</dbReference>
<dbReference type="RefSeq" id="WP_081203437.1">
    <property type="nucleotide sequence ID" value="NZ_FOCZ01000005.1"/>
</dbReference>
<dbReference type="InterPro" id="IPR006638">
    <property type="entry name" value="Elp3/MiaA/NifB-like_rSAM"/>
</dbReference>
<dbReference type="InterPro" id="IPR023404">
    <property type="entry name" value="rSAM_horseshoe"/>
</dbReference>
<evidence type="ECO:0000313" key="11">
    <source>
        <dbReference type="Proteomes" id="UP000192610"/>
    </source>
</evidence>
<dbReference type="CDD" id="cd01335">
    <property type="entry name" value="Radical_SAM"/>
    <property type="match status" value="1"/>
</dbReference>
<dbReference type="STRING" id="354355.SAMN05660816_03234"/>
<sequence>MRILLTHGYFIEEDPKEQAIMRPYVPLGILYISAYLEQNGYDNEVFDSTFSSFDKLCAQLQQQRPHVVGIYTNLMTKLNVLRIISYIKSQPELQHTKIVLGGPEVRNHAIKFLEHGADFIASGEGEQTMLELVQYVEGTFTGTLSEIEGVSFLDAEKGLQQNKERTKVKNLDVLPMPNRRKVNLSLYFDAWKGRHGTSTVSISTMRGCPYSCKWCSRAVYGQSYRRRSPAKVADEIAYIKANYTVDSLWFVDDVFTVSHQWLEQFTHEMTSRNLVTPFECITRADRMNEEVIINLKKSGCFRVWIGAESGSQKIIDLMDRRVEVEQVQQMIQLARKHGMQAGTFIMVGYPGETKEDIYATVQHLKNADPDLFTITVAYPIKGTPLYAEVEDRFITSLPWDSSTDRDIDFTRTYNRKYYDYAIQMINYEVNYHKALKKPVANLFKLTKLKLRSTLAKGHMWMEERRKAVS</sequence>
<evidence type="ECO:0000256" key="7">
    <source>
        <dbReference type="ARBA" id="ARBA00023014"/>
    </source>
</evidence>
<evidence type="ECO:0000259" key="8">
    <source>
        <dbReference type="PROSITE" id="PS51332"/>
    </source>
</evidence>
<dbReference type="GO" id="GO:0003824">
    <property type="term" value="F:catalytic activity"/>
    <property type="evidence" value="ECO:0007669"/>
    <property type="project" value="InterPro"/>
</dbReference>